<evidence type="ECO:0000313" key="3">
    <source>
        <dbReference type="Proteomes" id="UP001239083"/>
    </source>
</evidence>
<name>A0ABU0R8N4_9MICO</name>
<dbReference type="Proteomes" id="UP001239083">
    <property type="component" value="Unassembled WGS sequence"/>
</dbReference>
<feature type="compositionally biased region" description="Basic and acidic residues" evidence="1">
    <location>
        <begin position="113"/>
        <end position="123"/>
    </location>
</feature>
<reference evidence="2 3" key="1">
    <citation type="submission" date="2023-07" db="EMBL/GenBank/DDBJ databases">
        <title>Comparative genomics of wheat-associated soil bacteria to identify genetic determinants of phenazine resistance.</title>
        <authorList>
            <person name="Mouncey N."/>
        </authorList>
    </citation>
    <scope>NUCLEOTIDE SEQUENCE [LARGE SCALE GENOMIC DNA]</scope>
    <source>
        <strain evidence="2 3">V3I3</strain>
    </source>
</reference>
<feature type="region of interest" description="Disordered" evidence="1">
    <location>
        <begin position="27"/>
        <end position="123"/>
    </location>
</feature>
<feature type="compositionally biased region" description="Pro residues" evidence="1">
    <location>
        <begin position="40"/>
        <end position="76"/>
    </location>
</feature>
<dbReference type="RefSeq" id="WP_307041679.1">
    <property type="nucleotide sequence ID" value="NZ_JAUSYY010000001.1"/>
</dbReference>
<evidence type="ECO:0000256" key="1">
    <source>
        <dbReference type="SAM" id="MobiDB-lite"/>
    </source>
</evidence>
<dbReference type="EMBL" id="JAUSYY010000001">
    <property type="protein sequence ID" value="MDQ0894433.1"/>
    <property type="molecule type" value="Genomic_DNA"/>
</dbReference>
<gene>
    <name evidence="2" type="ORF">QFZ26_001988</name>
</gene>
<keyword evidence="3" id="KW-1185">Reference proteome</keyword>
<evidence type="ECO:0000313" key="2">
    <source>
        <dbReference type="EMBL" id="MDQ0894433.1"/>
    </source>
</evidence>
<accession>A0ABU0R8N4</accession>
<feature type="region of interest" description="Disordered" evidence="1">
    <location>
        <begin position="178"/>
        <end position="216"/>
    </location>
</feature>
<feature type="compositionally biased region" description="Basic and acidic residues" evidence="1">
    <location>
        <begin position="79"/>
        <end position="105"/>
    </location>
</feature>
<sequence length="216" mass="22740">MHKHSITAFPTLRDRDGMAVIGRTANDLRGIRYNTDPGGNTPPPADPPAPPAPPAPAPPAPAPAPAPPAPPAPAPPVHHRGDPDEHVRELREEAKERRLKLEQEQAAHTTTQQERDAAAAERDQYKRENALLLAAPKFGARADLLLDSSNFMKSFADVDLSKEDDVKKAIEDAIERNAAFKSGPGLPPTSGGGHQGGGTPATPMTLDGAVKKALGG</sequence>
<protein>
    <submittedName>
        <fullName evidence="2">Type IV secretory pathway VirB10-like protein</fullName>
    </submittedName>
</protein>
<comment type="caution">
    <text evidence="2">The sequence shown here is derived from an EMBL/GenBank/DDBJ whole genome shotgun (WGS) entry which is preliminary data.</text>
</comment>
<proteinExistence type="predicted"/>
<organism evidence="2 3">
    <name type="scientific">Agromyces ramosus</name>
    <dbReference type="NCBI Taxonomy" id="33879"/>
    <lineage>
        <taxon>Bacteria</taxon>
        <taxon>Bacillati</taxon>
        <taxon>Actinomycetota</taxon>
        <taxon>Actinomycetes</taxon>
        <taxon>Micrococcales</taxon>
        <taxon>Microbacteriaceae</taxon>
        <taxon>Agromyces</taxon>
    </lineage>
</organism>
<feature type="compositionally biased region" description="Gly residues" evidence="1">
    <location>
        <begin position="190"/>
        <end position="199"/>
    </location>
</feature>